<keyword evidence="1" id="KW-1133">Transmembrane helix</keyword>
<dbReference type="RefSeq" id="WP_127188515.1">
    <property type="nucleotide sequence ID" value="NZ_RZNJ01000003.1"/>
</dbReference>
<protein>
    <submittedName>
        <fullName evidence="3">Tat pathway signal protein</fullName>
    </submittedName>
</protein>
<evidence type="ECO:0000313" key="4">
    <source>
        <dbReference type="Proteomes" id="UP000281547"/>
    </source>
</evidence>
<feature type="transmembrane region" description="Helical" evidence="1">
    <location>
        <begin position="387"/>
        <end position="405"/>
    </location>
</feature>
<keyword evidence="1" id="KW-0472">Membrane</keyword>
<sequence>MFALFFDNLAQLMSPQVLAIMVGGLMVGLFFGALPGLSATMALALLLPVTFAMQPDVAIAMLIATYIGGITGGLVSATLLRIPGTPSSIATTFDAYPLARSGEATKALATGMIASAVGGLMSLIVLVAFAPTLARFAIRFGAHEFAALTIAALMLVVVLAQANVVKGLLSAAVGLAIATVGFAPIGGAQRFTFGSIDLMAGIGIVPFMVGLFAISEMIRQTVEPSVRIKPNFDIRGTGVKLAEFVGNGWNMLRSGLIGIAIGILPGIGGSASNLVAYGAARQASKTPEKFGTGHVNGIYASETANNASVGGALLPLITLGIPGDGVTAILIGGFTIHGLQPGPLLFRNEPDLIGMIYASFFLATIMLLVIQLLTIKLFPRVLLVPRHLLLPILVVLMVVGTYASGNRLFEVWLMLGFGVLGYGMERYGFPLGPMVLGFVLGPIFETNLRRAIMFANGDLTTFVTRPISAVLLVVALLLLAYGVYSLVSQRRSARLA</sequence>
<organism evidence="3 4">
    <name type="scientific">Arsenicitalea aurantiaca</name>
    <dbReference type="NCBI Taxonomy" id="1783274"/>
    <lineage>
        <taxon>Bacteria</taxon>
        <taxon>Pseudomonadati</taxon>
        <taxon>Pseudomonadota</taxon>
        <taxon>Alphaproteobacteria</taxon>
        <taxon>Hyphomicrobiales</taxon>
        <taxon>Devosiaceae</taxon>
        <taxon>Arsenicitalea</taxon>
    </lineage>
</organism>
<feature type="transmembrane region" description="Helical" evidence="1">
    <location>
        <begin position="198"/>
        <end position="218"/>
    </location>
</feature>
<feature type="transmembrane region" description="Helical" evidence="1">
    <location>
        <begin position="145"/>
        <end position="162"/>
    </location>
</feature>
<dbReference type="Proteomes" id="UP000281547">
    <property type="component" value="Unassembled WGS sequence"/>
</dbReference>
<dbReference type="PANTHER" id="PTHR35342">
    <property type="entry name" value="TRICARBOXYLIC TRANSPORT PROTEIN"/>
    <property type="match status" value="1"/>
</dbReference>
<comment type="caution">
    <text evidence="3">The sequence shown here is derived from an EMBL/GenBank/DDBJ whole genome shotgun (WGS) entry which is preliminary data.</text>
</comment>
<feature type="transmembrane region" description="Helical" evidence="1">
    <location>
        <begin position="168"/>
        <end position="186"/>
    </location>
</feature>
<dbReference type="EMBL" id="RZNJ01000003">
    <property type="protein sequence ID" value="RUT31269.1"/>
    <property type="molecule type" value="Genomic_DNA"/>
</dbReference>
<evidence type="ECO:0000259" key="2">
    <source>
        <dbReference type="Pfam" id="PF01970"/>
    </source>
</evidence>
<keyword evidence="1" id="KW-0812">Transmembrane</keyword>
<keyword evidence="4" id="KW-1185">Reference proteome</keyword>
<feature type="transmembrane region" description="Helical" evidence="1">
    <location>
        <begin position="20"/>
        <end position="47"/>
    </location>
</feature>
<feature type="transmembrane region" description="Helical" evidence="1">
    <location>
        <begin position="356"/>
        <end position="375"/>
    </location>
</feature>
<feature type="transmembrane region" description="Helical" evidence="1">
    <location>
        <begin position="313"/>
        <end position="336"/>
    </location>
</feature>
<feature type="transmembrane region" description="Helical" evidence="1">
    <location>
        <begin position="467"/>
        <end position="487"/>
    </location>
</feature>
<reference evidence="3 4" key="1">
    <citation type="journal article" date="2016" name="Int. J. Syst. Evol. Microbiol.">
        <title>Arsenicitalea aurantiaca gen. nov., sp. nov., a new member of the family Hyphomicrobiaceae, isolated from high-arsenic sediment.</title>
        <authorList>
            <person name="Mu Y."/>
            <person name="Zhou L."/>
            <person name="Zeng X.C."/>
            <person name="Liu L."/>
            <person name="Pan Y."/>
            <person name="Chen X."/>
            <person name="Wang J."/>
            <person name="Li S."/>
            <person name="Li W.J."/>
            <person name="Wang Y."/>
        </authorList>
    </citation>
    <scope>NUCLEOTIDE SEQUENCE [LARGE SCALE GENOMIC DNA]</scope>
    <source>
        <strain evidence="3 4">42-50</strain>
    </source>
</reference>
<feature type="transmembrane region" description="Helical" evidence="1">
    <location>
        <begin position="256"/>
        <end position="280"/>
    </location>
</feature>
<proteinExistence type="predicted"/>
<dbReference type="InterPro" id="IPR002823">
    <property type="entry name" value="DUF112_TM"/>
</dbReference>
<dbReference type="Pfam" id="PF01970">
    <property type="entry name" value="TctA"/>
    <property type="match status" value="1"/>
</dbReference>
<dbReference type="PANTHER" id="PTHR35342:SF5">
    <property type="entry name" value="TRICARBOXYLIC TRANSPORT PROTEIN"/>
    <property type="match status" value="1"/>
</dbReference>
<gene>
    <name evidence="3" type="ORF">EMQ25_10440</name>
</gene>
<feature type="transmembrane region" description="Helical" evidence="1">
    <location>
        <begin position="107"/>
        <end position="133"/>
    </location>
</feature>
<evidence type="ECO:0000256" key="1">
    <source>
        <dbReference type="SAM" id="Phobius"/>
    </source>
</evidence>
<dbReference type="AlphaFoldDB" id="A0A433XB15"/>
<feature type="transmembrane region" description="Helical" evidence="1">
    <location>
        <begin position="59"/>
        <end position="80"/>
    </location>
</feature>
<dbReference type="OrthoDB" id="9806425at2"/>
<evidence type="ECO:0000313" key="3">
    <source>
        <dbReference type="EMBL" id="RUT31269.1"/>
    </source>
</evidence>
<accession>A0A433XB15</accession>
<name>A0A433XB15_9HYPH</name>
<feature type="domain" description="DUF112" evidence="2">
    <location>
        <begin position="18"/>
        <end position="436"/>
    </location>
</feature>